<evidence type="ECO:0000313" key="2">
    <source>
        <dbReference type="EMBL" id="AGY35486.1"/>
    </source>
</evidence>
<accession>U5NWB1</accession>
<organism evidence="2">
    <name type="scientific">Micrococcus sp. V7</name>
    <dbReference type="NCBI Taxonomy" id="404582"/>
    <lineage>
        <taxon>Bacteria</taxon>
        <taxon>Bacillati</taxon>
        <taxon>Actinomycetota</taxon>
        <taxon>Actinomycetes</taxon>
        <taxon>Micrococcales</taxon>
        <taxon>Micrococcaceae</taxon>
        <taxon>Micrococcus</taxon>
    </lineage>
</organism>
<sequence length="93" mass="9798">MDENTKDQMTLMLVGTLFLMGGGLSMVAGAVFPPVQAFLTDNGILVPASQAVFELADTGTGPSAWALLTLLGLVCLLIVVGPKMRHPKNGDRR</sequence>
<keyword evidence="2" id="KW-0614">Plasmid</keyword>
<reference evidence="2" key="1">
    <citation type="journal article" date="2013" name="Genome Announc.">
        <title>First complete sequence of a giant linear plasmid from a micrococcus strain isolated from an extremely high-altitude lake.</title>
        <authorList>
            <person name="Dib J.R."/>
            <person name="Schuldes J."/>
            <person name="Thurmer A."/>
            <person name="Farias M.E."/>
            <person name="Daniel R."/>
            <person name="Meinhardt F."/>
        </authorList>
    </citation>
    <scope>NUCLEOTIDE SEQUENCE</scope>
    <source>
        <strain evidence="2">V7</strain>
        <plasmid evidence="2">pLMV7</plasmid>
    </source>
</reference>
<feature type="transmembrane region" description="Helical" evidence="1">
    <location>
        <begin position="64"/>
        <end position="84"/>
    </location>
</feature>
<evidence type="ECO:0000256" key="1">
    <source>
        <dbReference type="SAM" id="Phobius"/>
    </source>
</evidence>
<dbReference type="EMBL" id="KF577591">
    <property type="protein sequence ID" value="AGY35486.1"/>
    <property type="molecule type" value="Genomic_DNA"/>
</dbReference>
<gene>
    <name evidence="2" type="ORF">LMV7_p00650</name>
</gene>
<dbReference type="RefSeq" id="WP_023190125.1">
    <property type="nucleotide sequence ID" value="NC_022599.1"/>
</dbReference>
<keyword evidence="1" id="KW-1133">Transmembrane helix</keyword>
<name>U5NWB1_9MICC</name>
<proteinExistence type="predicted"/>
<protein>
    <submittedName>
        <fullName evidence="2">Uncharacterized protein</fullName>
    </submittedName>
</protein>
<keyword evidence="1" id="KW-0472">Membrane</keyword>
<dbReference type="AlphaFoldDB" id="U5NWB1"/>
<geneLocation type="plasmid" evidence="2">
    <name>pLMV7</name>
</geneLocation>
<keyword evidence="1" id="KW-0812">Transmembrane</keyword>
<feature type="transmembrane region" description="Helical" evidence="1">
    <location>
        <begin position="12"/>
        <end position="32"/>
    </location>
</feature>